<proteinExistence type="predicted"/>
<name>A0A7M1LEY3_9BACT</name>
<keyword evidence="1" id="KW-0732">Signal</keyword>
<dbReference type="Proteomes" id="UP000594749">
    <property type="component" value="Chromosome"/>
</dbReference>
<dbReference type="Gene3D" id="2.120.10.30">
    <property type="entry name" value="TolB, C-terminal domain"/>
    <property type="match status" value="1"/>
</dbReference>
<feature type="signal peptide" evidence="1">
    <location>
        <begin position="1"/>
        <end position="18"/>
    </location>
</feature>
<evidence type="ECO:0000313" key="2">
    <source>
        <dbReference type="EMBL" id="QOQ86624.1"/>
    </source>
</evidence>
<dbReference type="InterPro" id="IPR011042">
    <property type="entry name" value="6-blade_b-propeller_TolB-like"/>
</dbReference>
<dbReference type="AlphaFoldDB" id="A0A7M1LEY3"/>
<keyword evidence="3" id="KW-1185">Reference proteome</keyword>
<dbReference type="SUPFAM" id="SSF69304">
    <property type="entry name" value="Tricorn protease N-terminal domain"/>
    <property type="match status" value="1"/>
</dbReference>
<dbReference type="RefSeq" id="WP_025802874.1">
    <property type="nucleotide sequence ID" value="NZ_CP053842.1"/>
</dbReference>
<feature type="chain" id="PRO_5029575661" evidence="1">
    <location>
        <begin position="19"/>
        <end position="407"/>
    </location>
</feature>
<dbReference type="OrthoDB" id="9815657at2"/>
<dbReference type="NCBIfam" id="NF003124">
    <property type="entry name" value="PRK04043.1"/>
    <property type="match status" value="1"/>
</dbReference>
<evidence type="ECO:0000256" key="1">
    <source>
        <dbReference type="SAM" id="SignalP"/>
    </source>
</evidence>
<protein>
    <submittedName>
        <fullName evidence="2">Tol-Pal system protein TolB</fullName>
    </submittedName>
</protein>
<dbReference type="PANTHER" id="PTHR36842:SF1">
    <property type="entry name" value="PROTEIN TOLB"/>
    <property type="match status" value="1"/>
</dbReference>
<gene>
    <name evidence="2" type="primary">tolB</name>
    <name evidence="2" type="ORF">IMC76_05165</name>
</gene>
<dbReference type="EMBL" id="CP063078">
    <property type="protein sequence ID" value="QOQ86624.1"/>
    <property type="molecule type" value="Genomic_DNA"/>
</dbReference>
<organism evidence="2 3">
    <name type="scientific">Campylobacter corcagiensis</name>
    <dbReference type="NCBI Taxonomy" id="1448857"/>
    <lineage>
        <taxon>Bacteria</taxon>
        <taxon>Pseudomonadati</taxon>
        <taxon>Campylobacterota</taxon>
        <taxon>Epsilonproteobacteria</taxon>
        <taxon>Campylobacterales</taxon>
        <taxon>Campylobacteraceae</taxon>
        <taxon>Campylobacter</taxon>
    </lineage>
</organism>
<sequence length="407" mass="45205">MRKILFVVTFCIALFANDATTTIVNQGVALPKISVEDGSNLADSNFQNQFFKLMAGDLKVGATFEVENAYFQNAFNNPALSGGLVVKYELTGDKSSSLNLKVKVVENSNTLYEGSFSESGERFPFLAHKAVSTIVKNIGYSDVDWMNGMIVYSVYTSARDSDIYVGDYTLTYTKRLLSDGLNVFPKWANASQSAFYYTYYENRSNPTIYRYDLASGSKTKIYKGSGMLVASDVSSDGSKLLITDAPDEQADIFIYDLRNGSKKRITNYPGIDVSGNFVDGDSRVVFVSDRLGYPNVFATDINGGSVEQMVYHGRNNNSISTNGNYIVYSSREPDRSFNLYLISTQTNYIRQLTADGKNLFPRFSSDGGSVMYIKDSGYKSAVGIIRVNENKSFQFPLNVGRIQSIDW</sequence>
<accession>A0A7M1LEY3</accession>
<evidence type="ECO:0000313" key="3">
    <source>
        <dbReference type="Proteomes" id="UP000594749"/>
    </source>
</evidence>
<dbReference type="PANTHER" id="PTHR36842">
    <property type="entry name" value="PROTEIN TOLB HOMOLOG"/>
    <property type="match status" value="1"/>
</dbReference>
<reference evidence="2 3" key="1">
    <citation type="submission" date="2020-10" db="EMBL/GenBank/DDBJ databases">
        <title>Campylobacter and Helicobacter PacBio genomes.</title>
        <authorList>
            <person name="Lane C."/>
        </authorList>
    </citation>
    <scope>NUCLEOTIDE SEQUENCE [LARGE SCALE GENOMIC DNA]</scope>
    <source>
        <strain evidence="2 3">2016D-0077</strain>
    </source>
</reference>